<evidence type="ECO:0000313" key="5">
    <source>
        <dbReference type="Proteomes" id="UP000093267"/>
    </source>
</evidence>
<dbReference type="STRING" id="240427.AYR62_12550"/>
<keyword evidence="1 2" id="KW-0238">DNA-binding</keyword>
<dbReference type="InterPro" id="IPR009057">
    <property type="entry name" value="Homeodomain-like_sf"/>
</dbReference>
<evidence type="ECO:0000256" key="1">
    <source>
        <dbReference type="ARBA" id="ARBA00023125"/>
    </source>
</evidence>
<dbReference type="SUPFAM" id="SSF46689">
    <property type="entry name" value="Homeodomain-like"/>
    <property type="match status" value="1"/>
</dbReference>
<dbReference type="AlphaFoldDB" id="A0A1B2IWC6"/>
<dbReference type="InterPro" id="IPR001647">
    <property type="entry name" value="HTH_TetR"/>
</dbReference>
<name>A0A1B2IWC6_9LACO</name>
<keyword evidence="5" id="KW-1185">Reference proteome</keyword>
<feature type="domain" description="HTH tetR-type" evidence="3">
    <location>
        <begin position="11"/>
        <end position="71"/>
    </location>
</feature>
<dbReference type="KEGG" id="lpd:AYR62_12550"/>
<organism evidence="4 5">
    <name type="scientific">Secundilactobacillus paracollinoides</name>
    <dbReference type="NCBI Taxonomy" id="240427"/>
    <lineage>
        <taxon>Bacteria</taxon>
        <taxon>Bacillati</taxon>
        <taxon>Bacillota</taxon>
        <taxon>Bacilli</taxon>
        <taxon>Lactobacillales</taxon>
        <taxon>Lactobacillaceae</taxon>
        <taxon>Secundilactobacillus</taxon>
    </lineage>
</organism>
<dbReference type="GO" id="GO:0003677">
    <property type="term" value="F:DNA binding"/>
    <property type="evidence" value="ECO:0007669"/>
    <property type="project" value="UniProtKB-UniRule"/>
</dbReference>
<accession>A0A1B2IWC6</accession>
<gene>
    <name evidence="4" type="ORF">AYR63_03780</name>
</gene>
<reference evidence="4 5" key="1">
    <citation type="submission" date="2016-03" db="EMBL/GenBank/DDBJ databases">
        <title>Pediococcus and Lactobacillus from brewery environment - whole genome sequencing and assembly.</title>
        <authorList>
            <person name="Behr J."/>
            <person name="Geissler A.J."/>
            <person name="Vogel R.F."/>
        </authorList>
    </citation>
    <scope>NUCLEOTIDE SEQUENCE [LARGE SCALE GENOMIC DNA]</scope>
    <source>
        <strain evidence="4 5">TMW 1.1995</strain>
    </source>
</reference>
<feature type="DNA-binding region" description="H-T-H motif" evidence="2">
    <location>
        <begin position="34"/>
        <end position="53"/>
    </location>
</feature>
<proteinExistence type="predicted"/>
<evidence type="ECO:0000259" key="3">
    <source>
        <dbReference type="PROSITE" id="PS50977"/>
    </source>
</evidence>
<evidence type="ECO:0000256" key="2">
    <source>
        <dbReference type="PROSITE-ProRule" id="PRU00335"/>
    </source>
</evidence>
<dbReference type="Proteomes" id="UP000093267">
    <property type="component" value="Chromosome"/>
</dbReference>
<dbReference type="PROSITE" id="PS50977">
    <property type="entry name" value="HTH_TETR_2"/>
    <property type="match status" value="1"/>
</dbReference>
<dbReference type="EMBL" id="CP014924">
    <property type="protein sequence ID" value="ANZ66343.1"/>
    <property type="molecule type" value="Genomic_DNA"/>
</dbReference>
<evidence type="ECO:0000313" key="4">
    <source>
        <dbReference type="EMBL" id="ANZ66343.1"/>
    </source>
</evidence>
<dbReference type="Gene3D" id="1.10.357.10">
    <property type="entry name" value="Tetracycline Repressor, domain 2"/>
    <property type="match status" value="1"/>
</dbReference>
<protein>
    <recommendedName>
        <fullName evidence="3">HTH tetR-type domain-containing protein</fullName>
    </recommendedName>
</protein>
<sequence length="203" mass="23093">MYHVGNDKRKQQSARLIYQGMTNLLATTPFETITITMLTQRAGVGRATFYRLFDDKGDVLLYQMNQQFDAIVAQTSWQTSTQTVMTALMQGWLDQKPLFNALMAAKLFDQFQQMVAELLADKLGFLRESGHIAQRDWRYFIEVRSAMMMTGLRVAMTVFPDDSPAEVVAELNGLFGEPPVLDQMRQAGTRLTHEAQPKTNDEN</sequence>